<evidence type="ECO:0000256" key="1">
    <source>
        <dbReference type="SAM" id="Coils"/>
    </source>
</evidence>
<keyword evidence="1" id="KW-0175">Coiled coil</keyword>
<protein>
    <submittedName>
        <fullName evidence="2">Uncharacterized protein</fullName>
    </submittedName>
</protein>
<dbReference type="EMBL" id="JAMZEJ010000010">
    <property type="protein sequence ID" value="MCQ8242224.1"/>
    <property type="molecule type" value="Genomic_DNA"/>
</dbReference>
<dbReference type="RefSeq" id="WP_422921101.1">
    <property type="nucleotide sequence ID" value="NZ_JAMZEJ010000010.1"/>
</dbReference>
<dbReference type="Proteomes" id="UP001524547">
    <property type="component" value="Unassembled WGS sequence"/>
</dbReference>
<gene>
    <name evidence="2" type="ORF">NFI88_15420</name>
</gene>
<keyword evidence="3" id="KW-1185">Reference proteome</keyword>
<name>A0ABT1W0U1_9PROT</name>
<reference evidence="2 3" key="1">
    <citation type="submission" date="2022-06" db="EMBL/GenBank/DDBJ databases">
        <title>Rhizosaccharibacter gen. nov. sp. nov. KSS12, endophytic bacteria isolated from sugarcane.</title>
        <authorList>
            <person name="Pitiwittayakul N."/>
        </authorList>
    </citation>
    <scope>NUCLEOTIDE SEQUENCE [LARGE SCALE GENOMIC DNA]</scope>
    <source>
        <strain evidence="2 3">KSS12</strain>
    </source>
</reference>
<accession>A0ABT1W0U1</accession>
<evidence type="ECO:0000313" key="2">
    <source>
        <dbReference type="EMBL" id="MCQ8242224.1"/>
    </source>
</evidence>
<proteinExistence type="predicted"/>
<evidence type="ECO:0000313" key="3">
    <source>
        <dbReference type="Proteomes" id="UP001524547"/>
    </source>
</evidence>
<sequence>MFHPDDPLFAMFRQRMELEQGTLARKPKARRQQNSLPMWLLDRLEPPRPEIEPLSSNALALRFDTLKPGPELALRRPEREDAEAELFEPPSVLERRLRIRLGEMVSQQAVEDGAGAAGVSGRVAGAGLSHRYNAVLKRVSHNKSRAQMSLAELEAALSWLERNRLADHLHLLDGDPRYAWSARQRDGWKRPVGRVRREHERRA</sequence>
<comment type="caution">
    <text evidence="2">The sequence shown here is derived from an EMBL/GenBank/DDBJ whole genome shotgun (WGS) entry which is preliminary data.</text>
</comment>
<feature type="coiled-coil region" evidence="1">
    <location>
        <begin position="136"/>
        <end position="163"/>
    </location>
</feature>
<organism evidence="2 3">
    <name type="scientific">Rhizosaccharibacter radicis</name>
    <dbReference type="NCBI Taxonomy" id="2782605"/>
    <lineage>
        <taxon>Bacteria</taxon>
        <taxon>Pseudomonadati</taxon>
        <taxon>Pseudomonadota</taxon>
        <taxon>Alphaproteobacteria</taxon>
        <taxon>Acetobacterales</taxon>
        <taxon>Acetobacteraceae</taxon>
        <taxon>Rhizosaccharibacter</taxon>
    </lineage>
</organism>